<accession>A0AAU1ZX55</accession>
<sequence length="677" mass="71529">MGSIHTFMAGINDYQPDIATPLRGCLNDIAEAHRLVTARTGGGARVRTALNGAATVAAVEDGIRTFLGAAGPGDTALFWFSGHGTRQLASGADLLIEATGWNQALVCADGPLPDKRLGALLAEVSARGADVVAVIDCCYSGGADRERLAGATARFAAPRPGWRQPVTGREVAAPQGLQGLEGPQGASRHLLLAASRLDQLSYEDHFGGRRHGAFTYALLGAVRAAGPDATYRELLAAADARVQRAGIQQRPVLSPETPGGPADRPFLGGVTRGAASGATGEHLLRFAAEGWEVDCGTGHGLRDGAGAEGTEFGVVGDRAEGAEGRVRARLVHTDRTLVDPLGWSPDPERVYPVTPTALATPPATLTVDEDPAHPGAAALLRATIVSYGPGGGPAPFVRMVNSPEEYGDPHFRLVVRGDTARVLGRDGTEFVAPLPFRGEPIGDARRIVDCLSHLTRWFRLRDLTSRPSLLDNLVQVEVVPWGDIDGPALVPDGSGEIVRSYAPEGAPGPREPWVTIRLRNRSPQRTLWCVLLDLTDRYAANPVLFPGHFIGPGHIGYALDGDPVQLSIPADRAVVPGAESRDWLKLIVAEGELSTAPFQLRPWEPYEEVGAREGEAGADGVLRFDGPQASYGRREMGPVAGGGTTVRWATRTFAVRTVVPPALPVPSRAHRFTGRGG</sequence>
<reference evidence="2" key="1">
    <citation type="submission" date="2022-10" db="EMBL/GenBank/DDBJ databases">
        <title>The complete genomes of actinobacterial strains from the NBC collection.</title>
        <authorList>
            <person name="Joergensen T.S."/>
            <person name="Alvarez Arevalo M."/>
            <person name="Sterndorff E.B."/>
            <person name="Faurdal D."/>
            <person name="Vuksanovic O."/>
            <person name="Mourched A.-S."/>
            <person name="Charusanti P."/>
            <person name="Shaw S."/>
            <person name="Blin K."/>
            <person name="Weber T."/>
        </authorList>
    </citation>
    <scope>NUCLEOTIDE SEQUENCE</scope>
    <source>
        <strain evidence="2">NBC_00093</strain>
    </source>
</reference>
<dbReference type="InterPro" id="IPR050452">
    <property type="entry name" value="Metacaspase"/>
</dbReference>
<proteinExistence type="predicted"/>
<dbReference type="Pfam" id="PF00656">
    <property type="entry name" value="Peptidase_C14"/>
    <property type="match status" value="1"/>
</dbReference>
<dbReference type="PANTHER" id="PTHR48104:SF30">
    <property type="entry name" value="METACASPASE-1"/>
    <property type="match status" value="1"/>
</dbReference>
<dbReference type="GO" id="GO:0005737">
    <property type="term" value="C:cytoplasm"/>
    <property type="evidence" value="ECO:0007669"/>
    <property type="project" value="TreeGrafter"/>
</dbReference>
<feature type="domain" description="Peptidase C14 caspase" evidence="1">
    <location>
        <begin position="10"/>
        <end position="255"/>
    </location>
</feature>
<dbReference type="PANTHER" id="PTHR48104">
    <property type="entry name" value="METACASPASE-4"/>
    <property type="match status" value="1"/>
</dbReference>
<evidence type="ECO:0000313" key="2">
    <source>
        <dbReference type="EMBL" id="WTT16862.1"/>
    </source>
</evidence>
<dbReference type="EMBL" id="CP108222">
    <property type="protein sequence ID" value="WTT16862.1"/>
    <property type="molecule type" value="Genomic_DNA"/>
</dbReference>
<organism evidence="2">
    <name type="scientific">Streptomyces sp. NBC_00093</name>
    <dbReference type="NCBI Taxonomy" id="2975649"/>
    <lineage>
        <taxon>Bacteria</taxon>
        <taxon>Bacillati</taxon>
        <taxon>Actinomycetota</taxon>
        <taxon>Actinomycetes</taxon>
        <taxon>Kitasatosporales</taxon>
        <taxon>Streptomycetaceae</taxon>
        <taxon>Streptomyces</taxon>
    </lineage>
</organism>
<evidence type="ECO:0000259" key="1">
    <source>
        <dbReference type="Pfam" id="PF00656"/>
    </source>
</evidence>
<dbReference type="Gene3D" id="3.40.50.1460">
    <property type="match status" value="1"/>
</dbReference>
<name>A0AAU1ZX55_9ACTN</name>
<dbReference type="InterPro" id="IPR011600">
    <property type="entry name" value="Pept_C14_caspase"/>
</dbReference>
<dbReference type="AlphaFoldDB" id="A0AAU1ZX55"/>
<dbReference type="GO" id="GO:0006508">
    <property type="term" value="P:proteolysis"/>
    <property type="evidence" value="ECO:0007669"/>
    <property type="project" value="InterPro"/>
</dbReference>
<gene>
    <name evidence="2" type="ORF">OHA22_15680</name>
</gene>
<protein>
    <submittedName>
        <fullName evidence="2">Caspase family protein</fullName>
    </submittedName>
</protein>
<dbReference type="GO" id="GO:0004197">
    <property type="term" value="F:cysteine-type endopeptidase activity"/>
    <property type="evidence" value="ECO:0007669"/>
    <property type="project" value="InterPro"/>
</dbReference>